<dbReference type="SUPFAM" id="SSF141868">
    <property type="entry name" value="EAL domain-like"/>
    <property type="match status" value="1"/>
</dbReference>
<dbReference type="SUPFAM" id="SSF55073">
    <property type="entry name" value="Nucleotide cyclase"/>
    <property type="match status" value="1"/>
</dbReference>
<feature type="transmembrane region" description="Helical" evidence="1">
    <location>
        <begin position="111"/>
        <end position="133"/>
    </location>
</feature>
<dbReference type="OrthoDB" id="9759607at2"/>
<dbReference type="PROSITE" id="PS50112">
    <property type="entry name" value="PAS"/>
    <property type="match status" value="1"/>
</dbReference>
<dbReference type="RefSeq" id="WP_133225720.1">
    <property type="nucleotide sequence ID" value="NZ_SMRT01000002.1"/>
</dbReference>
<dbReference type="NCBIfam" id="TIGR00254">
    <property type="entry name" value="GGDEF"/>
    <property type="match status" value="1"/>
</dbReference>
<proteinExistence type="predicted"/>
<keyword evidence="1" id="KW-0472">Membrane</keyword>
<feature type="domain" description="EAL" evidence="3">
    <location>
        <begin position="546"/>
        <end position="800"/>
    </location>
</feature>
<name>A0A4R5KUJ1_9BACL</name>
<gene>
    <name evidence="6" type="ORF">E1757_04785</name>
</gene>
<dbReference type="Gene3D" id="3.20.20.450">
    <property type="entry name" value="EAL domain"/>
    <property type="match status" value="1"/>
</dbReference>
<feature type="transmembrane region" description="Helical" evidence="1">
    <location>
        <begin position="216"/>
        <end position="236"/>
    </location>
</feature>
<dbReference type="InterPro" id="IPR043128">
    <property type="entry name" value="Rev_trsase/Diguanyl_cyclase"/>
</dbReference>
<dbReference type="InterPro" id="IPR005330">
    <property type="entry name" value="MHYT_dom"/>
</dbReference>
<feature type="transmembrane region" description="Helical" evidence="1">
    <location>
        <begin position="145"/>
        <end position="164"/>
    </location>
</feature>
<feature type="domain" description="PAS" evidence="2">
    <location>
        <begin position="252"/>
        <end position="316"/>
    </location>
</feature>
<feature type="transmembrane region" description="Helical" evidence="1">
    <location>
        <begin position="76"/>
        <end position="99"/>
    </location>
</feature>
<dbReference type="InterPro" id="IPR000014">
    <property type="entry name" value="PAS"/>
</dbReference>
<evidence type="ECO:0000313" key="6">
    <source>
        <dbReference type="EMBL" id="TDF99182.1"/>
    </source>
</evidence>
<feature type="transmembrane region" description="Helical" evidence="1">
    <location>
        <begin position="12"/>
        <end position="32"/>
    </location>
</feature>
<keyword evidence="1" id="KW-1133">Transmembrane helix</keyword>
<feature type="domain" description="GGDEF" evidence="4">
    <location>
        <begin position="405"/>
        <end position="537"/>
    </location>
</feature>
<feature type="domain" description="MHYT" evidence="5">
    <location>
        <begin position="9"/>
        <end position="195"/>
    </location>
</feature>
<dbReference type="InterPro" id="IPR001633">
    <property type="entry name" value="EAL_dom"/>
</dbReference>
<dbReference type="InterPro" id="IPR029787">
    <property type="entry name" value="Nucleotide_cyclase"/>
</dbReference>
<dbReference type="InterPro" id="IPR035919">
    <property type="entry name" value="EAL_sf"/>
</dbReference>
<dbReference type="InterPro" id="IPR052155">
    <property type="entry name" value="Biofilm_reg_signaling"/>
</dbReference>
<evidence type="ECO:0000259" key="5">
    <source>
        <dbReference type="PROSITE" id="PS50924"/>
    </source>
</evidence>
<evidence type="ECO:0000259" key="4">
    <source>
        <dbReference type="PROSITE" id="PS50887"/>
    </source>
</evidence>
<dbReference type="FunFam" id="3.20.20.450:FF:000001">
    <property type="entry name" value="Cyclic di-GMP phosphodiesterase yahA"/>
    <property type="match status" value="1"/>
</dbReference>
<evidence type="ECO:0000259" key="2">
    <source>
        <dbReference type="PROSITE" id="PS50112"/>
    </source>
</evidence>
<dbReference type="CDD" id="cd00130">
    <property type="entry name" value="PAS"/>
    <property type="match status" value="1"/>
</dbReference>
<dbReference type="AlphaFoldDB" id="A0A4R5KUJ1"/>
<feature type="transmembrane region" description="Helical" evidence="1">
    <location>
        <begin position="48"/>
        <end position="70"/>
    </location>
</feature>
<dbReference type="PROSITE" id="PS50924">
    <property type="entry name" value="MHYT"/>
    <property type="match status" value="1"/>
</dbReference>
<feature type="transmembrane region" description="Helical" evidence="1">
    <location>
        <begin position="171"/>
        <end position="196"/>
    </location>
</feature>
<dbReference type="EMBL" id="SMRT01000002">
    <property type="protein sequence ID" value="TDF99182.1"/>
    <property type="molecule type" value="Genomic_DNA"/>
</dbReference>
<sequence>MHHSITDSYNIYLVLLSFIIALLASYTALHLVQKVPTSSDRWFRKLRILCSAFVTGIGIWSMHFIAMLAYQLPEGVFYDMHTVIVSIVVAIVGTLFGFFVTFRPSLKKPRIIVGGTFMGLAISGMHYIGMSALQNVTIRYEPVPFILSIVIAILASFTGLYLALKPKQIIAVSGLIMGAAITGMHYTGMSAAVITYPGSVVHHAADAATDNGFVDLAVYIGFCTIIIFAISLISSLSADRRLEEQIALKASILESAIDSMLMFDSSGRIIEFNPAAQAAFGCTRKKAMACTIVDFLFPYGQAGPTAASLKQLLANQDVSIIGKRIELEVYRSDRSQFPAEVTITGFQFEGKTIYTASLLDMTEKKKSAGLIRQLAYFDHLTGLPNRNQFNQLFRDLFQQARLREEPLAILFLDINRFKLINDTLGHPTGDQVLQKFSALLAGCLQAGSHAARLSGDEFVILFPHGSREAAAGQAERIIDRLAVPFRIDDRNIYVSTSIGIALYPSDGEQPETLLKNADQAMYAAKKRGQNKYEFYESAMNTVYTQKLAIEQLLRQAVEQKELDLVYQPKFQLDSGSMVGVEALIRWNSSRIGIVPPAQFIPVAEEAGLIAAVGEWVLQTACAQMKSWHDAGLEPMSIAVNLSAIQLHQEPLVPSILNILETTGLEAKYLELEITENAEMTKSSGMVEMLQSLKQAGVRIAIDDFGTGYSSISYLHKFPVHTLKIDKSFVRGISACPSDSSIIEAIVAMARSLKLNVVAEGVETDQQLACLKSIGCDQAQGYLLCAPLTADKFTDRYVIHAEAAAGSLAR</sequence>
<dbReference type="Pfam" id="PF13426">
    <property type="entry name" value="PAS_9"/>
    <property type="match status" value="1"/>
</dbReference>
<evidence type="ECO:0000313" key="7">
    <source>
        <dbReference type="Proteomes" id="UP000295636"/>
    </source>
</evidence>
<dbReference type="PANTHER" id="PTHR44757">
    <property type="entry name" value="DIGUANYLATE CYCLASE DGCP"/>
    <property type="match status" value="1"/>
</dbReference>
<dbReference type="InterPro" id="IPR000160">
    <property type="entry name" value="GGDEF_dom"/>
</dbReference>
<dbReference type="NCBIfam" id="TIGR00229">
    <property type="entry name" value="sensory_box"/>
    <property type="match status" value="1"/>
</dbReference>
<dbReference type="SUPFAM" id="SSF55785">
    <property type="entry name" value="PYP-like sensor domain (PAS domain)"/>
    <property type="match status" value="1"/>
</dbReference>
<dbReference type="Pfam" id="PF00990">
    <property type="entry name" value="GGDEF"/>
    <property type="match status" value="1"/>
</dbReference>
<comment type="caution">
    <text evidence="6">The sequence shown here is derived from an EMBL/GenBank/DDBJ whole genome shotgun (WGS) entry which is preliminary data.</text>
</comment>
<dbReference type="FunFam" id="3.30.70.270:FF:000001">
    <property type="entry name" value="Diguanylate cyclase domain protein"/>
    <property type="match status" value="1"/>
</dbReference>
<reference evidence="6 7" key="1">
    <citation type="submission" date="2019-03" db="EMBL/GenBank/DDBJ databases">
        <title>This is whole genome sequence of Paenibacillus sp MS74 strain.</title>
        <authorList>
            <person name="Trinh H.N."/>
        </authorList>
    </citation>
    <scope>NUCLEOTIDE SEQUENCE [LARGE SCALE GENOMIC DNA]</scope>
    <source>
        <strain evidence="6 7">MS74</strain>
    </source>
</reference>
<protein>
    <submittedName>
        <fullName evidence="6">EAL domain-containing protein</fullName>
    </submittedName>
</protein>
<dbReference type="CDD" id="cd01949">
    <property type="entry name" value="GGDEF"/>
    <property type="match status" value="1"/>
</dbReference>
<dbReference type="CDD" id="cd01948">
    <property type="entry name" value="EAL"/>
    <property type="match status" value="1"/>
</dbReference>
<evidence type="ECO:0000256" key="1">
    <source>
        <dbReference type="PROSITE-ProRule" id="PRU00244"/>
    </source>
</evidence>
<dbReference type="PANTHER" id="PTHR44757:SF2">
    <property type="entry name" value="BIOFILM ARCHITECTURE MAINTENANCE PROTEIN MBAA"/>
    <property type="match status" value="1"/>
</dbReference>
<dbReference type="SMART" id="SM00052">
    <property type="entry name" value="EAL"/>
    <property type="match status" value="1"/>
</dbReference>
<accession>A0A4R5KUJ1</accession>
<dbReference type="GO" id="GO:0016020">
    <property type="term" value="C:membrane"/>
    <property type="evidence" value="ECO:0007669"/>
    <property type="project" value="UniProtKB-UniRule"/>
</dbReference>
<dbReference type="Proteomes" id="UP000295636">
    <property type="component" value="Unassembled WGS sequence"/>
</dbReference>
<keyword evidence="7" id="KW-1185">Reference proteome</keyword>
<dbReference type="InterPro" id="IPR035965">
    <property type="entry name" value="PAS-like_dom_sf"/>
</dbReference>
<keyword evidence="1" id="KW-0812">Transmembrane</keyword>
<dbReference type="PROSITE" id="PS50887">
    <property type="entry name" value="GGDEF"/>
    <property type="match status" value="1"/>
</dbReference>
<dbReference type="PROSITE" id="PS50883">
    <property type="entry name" value="EAL"/>
    <property type="match status" value="1"/>
</dbReference>
<dbReference type="Pfam" id="PF03707">
    <property type="entry name" value="MHYT"/>
    <property type="match status" value="2"/>
</dbReference>
<organism evidence="6 7">
    <name type="scientific">Paenibacillus piri</name>
    <dbReference type="NCBI Taxonomy" id="2547395"/>
    <lineage>
        <taxon>Bacteria</taxon>
        <taxon>Bacillati</taxon>
        <taxon>Bacillota</taxon>
        <taxon>Bacilli</taxon>
        <taxon>Bacillales</taxon>
        <taxon>Paenibacillaceae</taxon>
        <taxon>Paenibacillus</taxon>
    </lineage>
</organism>
<evidence type="ECO:0000259" key="3">
    <source>
        <dbReference type="PROSITE" id="PS50883"/>
    </source>
</evidence>
<dbReference type="Gene3D" id="3.30.450.20">
    <property type="entry name" value="PAS domain"/>
    <property type="match status" value="1"/>
</dbReference>
<dbReference type="SMART" id="SM00091">
    <property type="entry name" value="PAS"/>
    <property type="match status" value="1"/>
</dbReference>
<dbReference type="Pfam" id="PF00563">
    <property type="entry name" value="EAL"/>
    <property type="match status" value="1"/>
</dbReference>
<dbReference type="SMART" id="SM00267">
    <property type="entry name" value="GGDEF"/>
    <property type="match status" value="1"/>
</dbReference>
<dbReference type="Gene3D" id="3.30.70.270">
    <property type="match status" value="1"/>
</dbReference>